<dbReference type="OrthoDB" id="14252at2759"/>
<keyword evidence="4 9" id="KW-0812">Transmembrane</keyword>
<keyword evidence="7" id="KW-0496">Mitochondrion</keyword>
<keyword evidence="12" id="KW-1185">Reference proteome</keyword>
<dbReference type="InterPro" id="IPR023395">
    <property type="entry name" value="MCP_dom_sf"/>
</dbReference>
<accession>L8GT63</accession>
<organism evidence="11 12">
    <name type="scientific">Acanthamoeba castellanii (strain ATCC 30010 / Neff)</name>
    <dbReference type="NCBI Taxonomy" id="1257118"/>
    <lineage>
        <taxon>Eukaryota</taxon>
        <taxon>Amoebozoa</taxon>
        <taxon>Discosea</taxon>
        <taxon>Longamoebia</taxon>
        <taxon>Centramoebida</taxon>
        <taxon>Acanthamoebidae</taxon>
        <taxon>Acanthamoeba</taxon>
    </lineage>
</organism>
<evidence type="ECO:0000256" key="7">
    <source>
        <dbReference type="ARBA" id="ARBA00023128"/>
    </source>
</evidence>
<dbReference type="GO" id="GO:1902603">
    <property type="term" value="P:carnitine transmembrane transport"/>
    <property type="evidence" value="ECO:0007669"/>
    <property type="project" value="TreeGrafter"/>
</dbReference>
<reference evidence="11 12" key="1">
    <citation type="journal article" date="2013" name="Genome Biol.">
        <title>Genome of Acanthamoeba castellanii highlights extensive lateral gene transfer and early evolution of tyrosine kinase signaling.</title>
        <authorList>
            <person name="Clarke M."/>
            <person name="Lohan A.J."/>
            <person name="Liu B."/>
            <person name="Lagkouvardos I."/>
            <person name="Roy S."/>
            <person name="Zafar N."/>
            <person name="Bertelli C."/>
            <person name="Schilde C."/>
            <person name="Kianianmomeni A."/>
            <person name="Burglin T.R."/>
            <person name="Frech C."/>
            <person name="Turcotte B."/>
            <person name="Kopec K.O."/>
            <person name="Synnott J.M."/>
            <person name="Choo C."/>
            <person name="Paponov I."/>
            <person name="Finkler A."/>
            <person name="Soon Heng Tan C."/>
            <person name="Hutchins A.P."/>
            <person name="Weinmeier T."/>
            <person name="Rattei T."/>
            <person name="Chu J.S."/>
            <person name="Gimenez G."/>
            <person name="Irimia M."/>
            <person name="Rigden D.J."/>
            <person name="Fitzpatrick D.A."/>
            <person name="Lorenzo-Morales J."/>
            <person name="Bateman A."/>
            <person name="Chiu C.H."/>
            <person name="Tang P."/>
            <person name="Hegemann P."/>
            <person name="Fromm H."/>
            <person name="Raoult D."/>
            <person name="Greub G."/>
            <person name="Miranda-Saavedra D."/>
            <person name="Chen N."/>
            <person name="Nash P."/>
            <person name="Ginger M.L."/>
            <person name="Horn M."/>
            <person name="Schaap P."/>
            <person name="Caler L."/>
            <person name="Loftus B."/>
        </authorList>
    </citation>
    <scope>NUCLEOTIDE SEQUENCE [LARGE SCALE GENOMIC DNA]</scope>
    <source>
        <strain evidence="11 12">Neff</strain>
    </source>
</reference>
<keyword evidence="3 10" id="KW-0813">Transport</keyword>
<dbReference type="GO" id="GO:0015227">
    <property type="term" value="F:O-acyl-L-carnitine transmembrane transporter activity"/>
    <property type="evidence" value="ECO:0007669"/>
    <property type="project" value="TreeGrafter"/>
</dbReference>
<dbReference type="Pfam" id="PF00153">
    <property type="entry name" value="Mito_carr"/>
    <property type="match status" value="2"/>
</dbReference>
<dbReference type="KEGG" id="acan:ACA1_221070"/>
<evidence type="ECO:0000256" key="10">
    <source>
        <dbReference type="RuleBase" id="RU000488"/>
    </source>
</evidence>
<evidence type="ECO:0000256" key="8">
    <source>
        <dbReference type="ARBA" id="ARBA00023136"/>
    </source>
</evidence>
<evidence type="ECO:0000256" key="5">
    <source>
        <dbReference type="ARBA" id="ARBA00022737"/>
    </source>
</evidence>
<dbReference type="RefSeq" id="XP_004337339.1">
    <property type="nucleotide sequence ID" value="XM_004337291.1"/>
</dbReference>
<evidence type="ECO:0000256" key="6">
    <source>
        <dbReference type="ARBA" id="ARBA00022989"/>
    </source>
</evidence>
<name>L8GT63_ACACF</name>
<proteinExistence type="inferred from homology"/>
<dbReference type="OMA" id="VWFLAFE"/>
<dbReference type="Gene3D" id="1.50.40.10">
    <property type="entry name" value="Mitochondrial carrier domain"/>
    <property type="match status" value="1"/>
</dbReference>
<evidence type="ECO:0000256" key="4">
    <source>
        <dbReference type="ARBA" id="ARBA00022692"/>
    </source>
</evidence>
<evidence type="ECO:0000256" key="3">
    <source>
        <dbReference type="ARBA" id="ARBA00022448"/>
    </source>
</evidence>
<keyword evidence="5" id="KW-0677">Repeat</keyword>
<evidence type="ECO:0000256" key="2">
    <source>
        <dbReference type="ARBA" id="ARBA00006375"/>
    </source>
</evidence>
<dbReference type="InterPro" id="IPR018108">
    <property type="entry name" value="MCP_transmembrane"/>
</dbReference>
<evidence type="ECO:0000256" key="9">
    <source>
        <dbReference type="PROSITE-ProRule" id="PRU00282"/>
    </source>
</evidence>
<keyword evidence="6" id="KW-1133">Transmembrane helix</keyword>
<dbReference type="PANTHER" id="PTHR45624:SF4">
    <property type="entry name" value="CONGESTED-LIKE TRACHEA PROTEIN-RELATED"/>
    <property type="match status" value="1"/>
</dbReference>
<comment type="subcellular location">
    <subcellularLocation>
        <location evidence="1">Mitochondrion membrane</location>
        <topology evidence="1">Multi-pass membrane protein</topology>
    </subcellularLocation>
</comment>
<feature type="non-terminal residue" evidence="11">
    <location>
        <position position="1"/>
    </location>
</feature>
<dbReference type="AlphaFoldDB" id="L8GT63"/>
<gene>
    <name evidence="11" type="ORF">ACA1_221070</name>
</gene>
<comment type="similarity">
    <text evidence="2 10">Belongs to the mitochondrial carrier (TC 2.A.29) family.</text>
</comment>
<dbReference type="GO" id="GO:0006839">
    <property type="term" value="P:mitochondrial transport"/>
    <property type="evidence" value="ECO:0007669"/>
    <property type="project" value="TreeGrafter"/>
</dbReference>
<feature type="repeat" description="Solcar" evidence="9">
    <location>
        <begin position="121"/>
        <end position="211"/>
    </location>
</feature>
<dbReference type="InterPro" id="IPR050567">
    <property type="entry name" value="Mitochondrial_Carrier"/>
</dbReference>
<evidence type="ECO:0000256" key="1">
    <source>
        <dbReference type="ARBA" id="ARBA00004225"/>
    </source>
</evidence>
<evidence type="ECO:0000313" key="11">
    <source>
        <dbReference type="EMBL" id="ELR15326.1"/>
    </source>
</evidence>
<dbReference type="Proteomes" id="UP000011083">
    <property type="component" value="Unassembled WGS sequence"/>
</dbReference>
<dbReference type="PROSITE" id="PS50920">
    <property type="entry name" value="SOLCAR"/>
    <property type="match status" value="2"/>
</dbReference>
<dbReference type="GO" id="GO:0031966">
    <property type="term" value="C:mitochondrial membrane"/>
    <property type="evidence" value="ECO:0007669"/>
    <property type="project" value="UniProtKB-SubCell"/>
</dbReference>
<dbReference type="PANTHER" id="PTHR45624">
    <property type="entry name" value="MITOCHONDRIAL BASIC AMINO ACIDS TRANSPORTER-RELATED"/>
    <property type="match status" value="1"/>
</dbReference>
<dbReference type="SUPFAM" id="SSF103506">
    <property type="entry name" value="Mitochondrial carrier"/>
    <property type="match status" value="1"/>
</dbReference>
<feature type="repeat" description="Solcar" evidence="9">
    <location>
        <begin position="222"/>
        <end position="312"/>
    </location>
</feature>
<keyword evidence="8 9" id="KW-0472">Membrane</keyword>
<dbReference type="VEuPathDB" id="AmoebaDB:ACA1_221070"/>
<dbReference type="GeneID" id="14915610"/>
<sequence length="319" mass="33709">EHSKRSIDTQAVSKHTTFTFSATPEHHLAAPELTMSAEIEMPAVVAAATTSRPVSRAWQDLVSGIASGVSIVVAGHPLDTVRGLFKGMVSPLMGVPPIYAVVFGVYGSTKRLMGETADTPLAINKIALAGAITGLATVAFAAPAEAIKARLQVQYSSAAGSARYSGPVDCAKQMYRAGGIRGVFKGTAITAYRDVPGNAIYFGVYEMVKRCFIPAGGSARDVGPLPMMLAGGLAGTATWLTVYPLDIVKSRVQIDVTGKYAHGHRGLWQAYKEIVAESGSVRGLYRGITPALLRSFPANAACFLGYEMSMRLLHFLSPS</sequence>
<dbReference type="EMBL" id="KB008036">
    <property type="protein sequence ID" value="ELR15326.1"/>
    <property type="molecule type" value="Genomic_DNA"/>
</dbReference>
<protein>
    <submittedName>
        <fullName evidence="11">Carrier superfamily protein</fullName>
    </submittedName>
</protein>
<evidence type="ECO:0000313" key="12">
    <source>
        <dbReference type="Proteomes" id="UP000011083"/>
    </source>
</evidence>